<dbReference type="AlphaFoldDB" id="A0AAW2EY03"/>
<accession>A0AAW2EY03</accession>
<evidence type="ECO:0000313" key="1">
    <source>
        <dbReference type="EMBL" id="KAL0107528.1"/>
    </source>
</evidence>
<organism evidence="1 2">
    <name type="scientific">Cardiocondyla obscurior</name>
    <dbReference type="NCBI Taxonomy" id="286306"/>
    <lineage>
        <taxon>Eukaryota</taxon>
        <taxon>Metazoa</taxon>
        <taxon>Ecdysozoa</taxon>
        <taxon>Arthropoda</taxon>
        <taxon>Hexapoda</taxon>
        <taxon>Insecta</taxon>
        <taxon>Pterygota</taxon>
        <taxon>Neoptera</taxon>
        <taxon>Endopterygota</taxon>
        <taxon>Hymenoptera</taxon>
        <taxon>Apocrita</taxon>
        <taxon>Aculeata</taxon>
        <taxon>Formicoidea</taxon>
        <taxon>Formicidae</taxon>
        <taxon>Myrmicinae</taxon>
        <taxon>Cardiocondyla</taxon>
    </lineage>
</organism>
<protein>
    <submittedName>
        <fullName evidence="1">Uncharacterized protein</fullName>
    </submittedName>
</protein>
<proteinExistence type="predicted"/>
<gene>
    <name evidence="1" type="ORF">PUN28_014683</name>
</gene>
<reference evidence="1 2" key="1">
    <citation type="submission" date="2023-03" db="EMBL/GenBank/DDBJ databases">
        <title>High recombination rates correlate with genetic variation in Cardiocondyla obscurior ants.</title>
        <authorList>
            <person name="Errbii M."/>
        </authorList>
    </citation>
    <scope>NUCLEOTIDE SEQUENCE [LARGE SCALE GENOMIC DNA]</scope>
    <source>
        <strain evidence="1">Alpha-2009</strain>
        <tissue evidence="1">Whole body</tissue>
    </source>
</reference>
<comment type="caution">
    <text evidence="1">The sequence shown here is derived from an EMBL/GenBank/DDBJ whole genome shotgun (WGS) entry which is preliminary data.</text>
</comment>
<sequence length="108" mass="12895">MTRSLQVKIDLNINFLYKKERPPSPSPSEIYHSVSLPCTPRTIPTTRHLINTYVFFFFASTRRLLHHDAIIHFQNTYAHDASTWEEEERARVRSVRSRPTFCRFREQT</sequence>
<name>A0AAW2EY03_9HYME</name>
<dbReference type="EMBL" id="JADYXP020000016">
    <property type="protein sequence ID" value="KAL0107528.1"/>
    <property type="molecule type" value="Genomic_DNA"/>
</dbReference>
<dbReference type="Proteomes" id="UP001430953">
    <property type="component" value="Unassembled WGS sequence"/>
</dbReference>
<keyword evidence="2" id="KW-1185">Reference proteome</keyword>
<evidence type="ECO:0000313" key="2">
    <source>
        <dbReference type="Proteomes" id="UP001430953"/>
    </source>
</evidence>